<protein>
    <submittedName>
        <fullName evidence="1">Uncharacterized protein</fullName>
    </submittedName>
</protein>
<evidence type="ECO:0000313" key="1">
    <source>
        <dbReference type="EMBL" id="ANT40045.1"/>
    </source>
</evidence>
<sequence length="177" mass="20587">MNKIIHFNIEHANKLGMTPAVILEYVNDISFLEENKVVTFDIDEAIEELQLSYETMKEAFRELVSFGYLETKKRGNTQIVQLKKKVKTADQYFYIKPGDKRFNPKMFLARTILEDHGGWATNKFMYETSGIFNKDTGNVMLNGMVRKGILERRRDNERTGVGKGNGKQIRYKYKGDK</sequence>
<name>A0A1B1P7H0_9CAUD</name>
<evidence type="ECO:0000313" key="2">
    <source>
        <dbReference type="Proteomes" id="UP000226338"/>
    </source>
</evidence>
<accession>A0A1B1P7H0</accession>
<dbReference type="EMBL" id="KX190834">
    <property type="protein sequence ID" value="ANT40045.1"/>
    <property type="molecule type" value="Genomic_DNA"/>
</dbReference>
<organism evidence="1 2">
    <name type="scientific">Bacillus phage BMBtpLA3</name>
    <dbReference type="NCBI Taxonomy" id="1868824"/>
    <lineage>
        <taxon>Viruses</taxon>
        <taxon>Duplodnaviria</taxon>
        <taxon>Heunggongvirae</taxon>
        <taxon>Uroviricota</taxon>
        <taxon>Caudoviricetes</taxon>
        <taxon>Lwoffvirus</taxon>
        <taxon>Lwoffvirus TP21</taxon>
    </lineage>
</organism>
<dbReference type="Proteomes" id="UP000226338">
    <property type="component" value="Segment"/>
</dbReference>
<reference evidence="1 2" key="1">
    <citation type="submission" date="2016-05" db="EMBL/GenBank/DDBJ databases">
        <title>Undiscovered low abundance phages are ubiquitous in bacterial genomes.</title>
        <authorList>
            <person name="Dong Z."/>
            <person name="Liu H."/>
            <person name="Zheng J."/>
            <person name="Peng D."/>
        </authorList>
    </citation>
    <scope>NUCLEOTIDE SEQUENCE [LARGE SCALE GENOMIC DNA]</scope>
</reference>
<proteinExistence type="predicted"/>
<gene>
    <name evidence="1" type="ORF">BMBtpLA3_10</name>
</gene>